<feature type="transmembrane region" description="Helical" evidence="1">
    <location>
        <begin position="76"/>
        <end position="99"/>
    </location>
</feature>
<dbReference type="Pfam" id="PF06273">
    <property type="entry name" value="eIF-4B"/>
    <property type="match status" value="1"/>
</dbReference>
<keyword evidence="3" id="KW-1185">Reference proteome</keyword>
<proteinExistence type="predicted"/>
<keyword evidence="1" id="KW-0472">Membrane</keyword>
<keyword evidence="1" id="KW-0812">Transmembrane</keyword>
<dbReference type="EnsemblPlants" id="Kaladp0037s0534.1.v1.1">
    <property type="protein sequence ID" value="Kaladp0037s0534.1.v1.1"/>
    <property type="gene ID" value="Kaladp0037s0534.v1.1"/>
</dbReference>
<name>A0A7N0ZUY6_KALFE</name>
<dbReference type="GO" id="GO:0003743">
    <property type="term" value="F:translation initiation factor activity"/>
    <property type="evidence" value="ECO:0007669"/>
    <property type="project" value="InterPro"/>
</dbReference>
<dbReference type="Proteomes" id="UP000594263">
    <property type="component" value="Unplaced"/>
</dbReference>
<keyword evidence="1" id="KW-1133">Transmembrane helix</keyword>
<organism evidence="2 3">
    <name type="scientific">Kalanchoe fedtschenkoi</name>
    <name type="common">Lavender scallops</name>
    <name type="synonym">South American air plant</name>
    <dbReference type="NCBI Taxonomy" id="63787"/>
    <lineage>
        <taxon>Eukaryota</taxon>
        <taxon>Viridiplantae</taxon>
        <taxon>Streptophyta</taxon>
        <taxon>Embryophyta</taxon>
        <taxon>Tracheophyta</taxon>
        <taxon>Spermatophyta</taxon>
        <taxon>Magnoliopsida</taxon>
        <taxon>eudicotyledons</taxon>
        <taxon>Gunneridae</taxon>
        <taxon>Pentapetalae</taxon>
        <taxon>Saxifragales</taxon>
        <taxon>Crassulaceae</taxon>
        <taxon>Kalanchoe</taxon>
    </lineage>
</organism>
<protein>
    <submittedName>
        <fullName evidence="2">Uncharacterized protein</fullName>
    </submittedName>
</protein>
<evidence type="ECO:0000313" key="2">
    <source>
        <dbReference type="EnsemblPlants" id="Kaladp0037s0534.1.v1.1"/>
    </source>
</evidence>
<reference evidence="2" key="1">
    <citation type="submission" date="2021-01" db="UniProtKB">
        <authorList>
            <consortium name="EnsemblPlants"/>
        </authorList>
    </citation>
    <scope>IDENTIFICATION</scope>
</reference>
<dbReference type="AlphaFoldDB" id="A0A7N0ZUY6"/>
<dbReference type="InterPro" id="IPR010433">
    <property type="entry name" value="EIF-4B_pln"/>
</dbReference>
<dbReference type="Gramene" id="Kaladp0037s0534.1.v1.1">
    <property type="protein sequence ID" value="Kaladp0037s0534.1.v1.1"/>
    <property type="gene ID" value="Kaladp0037s0534.v1.1"/>
</dbReference>
<sequence>MSWPPRGQEEGTELSLAKFANYSMLKVNQTRRLALDDLMNLPTGPRKQTSYEIEISRIEGGFRSYKMGSILERRDTIFSFLSFSLCRSYLLISLFGFSFHMHLAEAGFIHCQYGRQVHDSSY</sequence>
<evidence type="ECO:0000313" key="3">
    <source>
        <dbReference type="Proteomes" id="UP000594263"/>
    </source>
</evidence>
<evidence type="ECO:0000256" key="1">
    <source>
        <dbReference type="SAM" id="Phobius"/>
    </source>
</evidence>
<accession>A0A7N0ZUY6</accession>